<reference evidence="1 2" key="1">
    <citation type="submission" date="2023-01" db="EMBL/GenBank/DDBJ databases">
        <title>Analysis of 21 Apiospora genomes using comparative genomics revels a genus with tremendous synthesis potential of carbohydrate active enzymes and secondary metabolites.</title>
        <authorList>
            <person name="Sorensen T."/>
        </authorList>
    </citation>
    <scope>NUCLEOTIDE SEQUENCE [LARGE SCALE GENOMIC DNA]</scope>
    <source>
        <strain evidence="1 2">CBS 33761</strain>
    </source>
</reference>
<gene>
    <name evidence="1" type="ORF">PG993_004166</name>
</gene>
<dbReference type="Proteomes" id="UP001444661">
    <property type="component" value="Unassembled WGS sequence"/>
</dbReference>
<evidence type="ECO:0000313" key="2">
    <source>
        <dbReference type="Proteomes" id="UP001444661"/>
    </source>
</evidence>
<evidence type="ECO:0000313" key="1">
    <source>
        <dbReference type="EMBL" id="KAK8044142.1"/>
    </source>
</evidence>
<comment type="caution">
    <text evidence="1">The sequence shown here is derived from an EMBL/GenBank/DDBJ whole genome shotgun (WGS) entry which is preliminary data.</text>
</comment>
<sequence>MAEEANNLNLPHYKSVADLDEKDLRWFSRETLRCIRWTIPGAVEADLEVGGKFLGTAHLSLRLPQEPEGMGIRGCVRVGSFTRDLPKAAKNEVAYRRAMCYRGLAIPMEEPQEDPARKQHQPAYLRIRLDELGHALIHEYLDSKLRWVPAECISFLDGSAPSAATKAWAMRVQDNNQLRSSVTFNVELLVYLFRKRLFQKRRPKGLELVAAVGVAQYDTRDYLETRSIRRVLGSYIHDLQQSQQTMPQDQIEYPVVTL</sequence>
<name>A0ABR1TC12_9PEZI</name>
<protein>
    <submittedName>
        <fullName evidence="1">Uncharacterized protein</fullName>
    </submittedName>
</protein>
<accession>A0ABR1TC12</accession>
<keyword evidence="2" id="KW-1185">Reference proteome</keyword>
<proteinExistence type="predicted"/>
<organism evidence="1 2">
    <name type="scientific">Apiospora rasikravindrae</name>
    <dbReference type="NCBI Taxonomy" id="990691"/>
    <lineage>
        <taxon>Eukaryota</taxon>
        <taxon>Fungi</taxon>
        <taxon>Dikarya</taxon>
        <taxon>Ascomycota</taxon>
        <taxon>Pezizomycotina</taxon>
        <taxon>Sordariomycetes</taxon>
        <taxon>Xylariomycetidae</taxon>
        <taxon>Amphisphaeriales</taxon>
        <taxon>Apiosporaceae</taxon>
        <taxon>Apiospora</taxon>
    </lineage>
</organism>
<dbReference type="EMBL" id="JAQQWK010000003">
    <property type="protein sequence ID" value="KAK8044142.1"/>
    <property type="molecule type" value="Genomic_DNA"/>
</dbReference>